<proteinExistence type="predicted"/>
<dbReference type="Proteomes" id="UP000466442">
    <property type="component" value="Unassembled WGS sequence"/>
</dbReference>
<feature type="compositionally biased region" description="Basic and acidic residues" evidence="1">
    <location>
        <begin position="62"/>
        <end position="87"/>
    </location>
</feature>
<evidence type="ECO:0000313" key="3">
    <source>
        <dbReference type="EMBL" id="KAF6208368.1"/>
    </source>
</evidence>
<keyword evidence="4" id="KW-1185">Reference proteome</keyword>
<comment type="caution">
    <text evidence="2">The sequence shown here is derived from an EMBL/GenBank/DDBJ whole genome shotgun (WGS) entry which is preliminary data.</text>
</comment>
<name>A0A8S9XJW6_APOLU</name>
<dbReference type="AlphaFoldDB" id="A0A8S9XJW6"/>
<dbReference type="EMBL" id="WIXP02000007">
    <property type="protein sequence ID" value="KAF6208368.1"/>
    <property type="molecule type" value="Genomic_DNA"/>
</dbReference>
<feature type="region of interest" description="Disordered" evidence="1">
    <location>
        <begin position="1"/>
        <end position="40"/>
    </location>
</feature>
<sequence>MVSRGRSARARDEFTADLTDPDGNGRPAADRAVDTQPLINAREAGRTLPLVEMKSVSICKDPQRMVRSETESERVGMEGDYGDQHHEKWSRKSSGPRDVCRSDVSMDAKLQSKVVCLCLTSLLTADPTPYQPDLQDHVL</sequence>
<organism evidence="2 4">
    <name type="scientific">Apolygus lucorum</name>
    <name type="common">Small green plant bug</name>
    <name type="synonym">Lygocoris lucorum</name>
    <dbReference type="NCBI Taxonomy" id="248454"/>
    <lineage>
        <taxon>Eukaryota</taxon>
        <taxon>Metazoa</taxon>
        <taxon>Ecdysozoa</taxon>
        <taxon>Arthropoda</taxon>
        <taxon>Hexapoda</taxon>
        <taxon>Insecta</taxon>
        <taxon>Pterygota</taxon>
        <taxon>Neoptera</taxon>
        <taxon>Paraneoptera</taxon>
        <taxon>Hemiptera</taxon>
        <taxon>Heteroptera</taxon>
        <taxon>Panheteroptera</taxon>
        <taxon>Cimicomorpha</taxon>
        <taxon>Miridae</taxon>
        <taxon>Mirini</taxon>
        <taxon>Apolygus</taxon>
    </lineage>
</organism>
<gene>
    <name evidence="2" type="ORF">GE061_016820</name>
    <name evidence="3" type="ORF">GE061_016822</name>
</gene>
<feature type="region of interest" description="Disordered" evidence="1">
    <location>
        <begin position="62"/>
        <end position="100"/>
    </location>
</feature>
<evidence type="ECO:0000313" key="4">
    <source>
        <dbReference type="Proteomes" id="UP000466442"/>
    </source>
</evidence>
<protein>
    <submittedName>
        <fullName evidence="2">Uncharacterized protein</fullName>
    </submittedName>
</protein>
<accession>A0A8S9XJW6</accession>
<evidence type="ECO:0000256" key="1">
    <source>
        <dbReference type="SAM" id="MobiDB-lite"/>
    </source>
</evidence>
<evidence type="ECO:0000313" key="2">
    <source>
        <dbReference type="EMBL" id="KAF6208366.1"/>
    </source>
</evidence>
<dbReference type="EMBL" id="WIXP02000007">
    <property type="protein sequence ID" value="KAF6208366.1"/>
    <property type="molecule type" value="Genomic_DNA"/>
</dbReference>
<reference evidence="2" key="1">
    <citation type="journal article" date="2021" name="Mol. Ecol. Resour.">
        <title>Apolygus lucorum genome provides insights into omnivorousness and mesophyll feeding.</title>
        <authorList>
            <person name="Liu Y."/>
            <person name="Liu H."/>
            <person name="Wang H."/>
            <person name="Huang T."/>
            <person name="Liu B."/>
            <person name="Yang B."/>
            <person name="Yin L."/>
            <person name="Li B."/>
            <person name="Zhang Y."/>
            <person name="Zhang S."/>
            <person name="Jiang F."/>
            <person name="Zhang X."/>
            <person name="Ren Y."/>
            <person name="Wang B."/>
            <person name="Wang S."/>
            <person name="Lu Y."/>
            <person name="Wu K."/>
            <person name="Fan W."/>
            <person name="Wang G."/>
        </authorList>
    </citation>
    <scope>NUCLEOTIDE SEQUENCE</scope>
    <source>
        <strain evidence="2">12Hb</strain>
    </source>
</reference>